<organism evidence="5 6">
    <name type="scientific">Castellaniella defragrans (strain DSM 12143 / CCUG 39792 / 65Phen)</name>
    <name type="common">Alcaligenes defragrans</name>
    <dbReference type="NCBI Taxonomy" id="1437824"/>
    <lineage>
        <taxon>Bacteria</taxon>
        <taxon>Pseudomonadati</taxon>
        <taxon>Pseudomonadota</taxon>
        <taxon>Betaproteobacteria</taxon>
        <taxon>Burkholderiales</taxon>
        <taxon>Alcaligenaceae</taxon>
        <taxon>Castellaniella</taxon>
    </lineage>
</organism>
<evidence type="ECO:0000256" key="3">
    <source>
        <dbReference type="ARBA" id="ARBA00023163"/>
    </source>
</evidence>
<gene>
    <name evidence="5" type="ORF">BN940_17586</name>
</gene>
<dbReference type="GO" id="GO:0003700">
    <property type="term" value="F:DNA-binding transcription factor activity"/>
    <property type="evidence" value="ECO:0007669"/>
    <property type="project" value="InterPro"/>
</dbReference>
<accession>W8X1X6</accession>
<keyword evidence="2" id="KW-0238">DNA-binding</keyword>
<dbReference type="OrthoDB" id="9809338at2"/>
<dbReference type="RefSeq" id="WP_084330760.1">
    <property type="nucleotide sequence ID" value="NZ_HG916765.1"/>
</dbReference>
<dbReference type="eggNOG" id="COG2207">
    <property type="taxonomic scope" value="Bacteria"/>
</dbReference>
<sequence>MITFQQAPAPLLRPFVDRLWGWETAPGESIGLPALLPGTGAELYFHYGTPFRLRGADGPVAPLAAGHLLCLRRAVADLAPQPGVGFVAVRFRAGAVGRFVPMAESALRDEAPSFDEVWGPEGRRLQERLSEAADWNARAALLQRFLLARVRARAADPWVEAGMALAYREGGRLRVEGLADRLGLGRRQLERRWRAQTGQSPAEFARLARFQRTVRRLMLDRRARVVDAALEGGYWDQAHFVRDFAGRVGMPPGAWLAAARARTHFYNTRLEAAGMLCAPSP</sequence>
<dbReference type="GO" id="GO:0043565">
    <property type="term" value="F:sequence-specific DNA binding"/>
    <property type="evidence" value="ECO:0007669"/>
    <property type="project" value="InterPro"/>
</dbReference>
<dbReference type="InterPro" id="IPR018060">
    <property type="entry name" value="HTH_AraC"/>
</dbReference>
<dbReference type="SMART" id="SM00342">
    <property type="entry name" value="HTH_ARAC"/>
    <property type="match status" value="1"/>
</dbReference>
<dbReference type="Proteomes" id="UP000019805">
    <property type="component" value="Chromosome"/>
</dbReference>
<feature type="domain" description="HTH araC/xylS-type" evidence="4">
    <location>
        <begin position="153"/>
        <end position="258"/>
    </location>
</feature>
<evidence type="ECO:0000313" key="5">
    <source>
        <dbReference type="EMBL" id="CDM25949.1"/>
    </source>
</evidence>
<dbReference type="AlphaFoldDB" id="W8X1X6"/>
<dbReference type="Pfam" id="PF12833">
    <property type="entry name" value="HTH_18"/>
    <property type="match status" value="1"/>
</dbReference>
<protein>
    <submittedName>
        <fullName evidence="5">Transcriptional regulator, AraC family</fullName>
    </submittedName>
</protein>
<keyword evidence="6" id="KW-1185">Reference proteome</keyword>
<evidence type="ECO:0000256" key="2">
    <source>
        <dbReference type="ARBA" id="ARBA00023125"/>
    </source>
</evidence>
<proteinExistence type="predicted"/>
<dbReference type="PROSITE" id="PS01124">
    <property type="entry name" value="HTH_ARAC_FAMILY_2"/>
    <property type="match status" value="1"/>
</dbReference>
<dbReference type="InterPro" id="IPR009057">
    <property type="entry name" value="Homeodomain-like_sf"/>
</dbReference>
<evidence type="ECO:0000256" key="1">
    <source>
        <dbReference type="ARBA" id="ARBA00023015"/>
    </source>
</evidence>
<dbReference type="Gene3D" id="1.10.10.60">
    <property type="entry name" value="Homeodomain-like"/>
    <property type="match status" value="1"/>
</dbReference>
<dbReference type="PANTHER" id="PTHR46796">
    <property type="entry name" value="HTH-TYPE TRANSCRIPTIONAL ACTIVATOR RHAS-RELATED"/>
    <property type="match status" value="1"/>
</dbReference>
<dbReference type="InterPro" id="IPR050204">
    <property type="entry name" value="AraC_XylS_family_regulators"/>
</dbReference>
<dbReference type="PANTHER" id="PTHR46796:SF15">
    <property type="entry name" value="BLL1074 PROTEIN"/>
    <property type="match status" value="1"/>
</dbReference>
<keyword evidence="3" id="KW-0804">Transcription</keyword>
<dbReference type="KEGG" id="cdn:BN940_17586"/>
<reference evidence="5 6" key="1">
    <citation type="journal article" date="2014" name="BMC Microbiol.">
        <title>The oxygen-independent metabolism of cyclic monoterpenes in Castellaniella defragrans 65Phen.</title>
        <authorList>
            <person name="Petasch J."/>
            <person name="Disch E.M."/>
            <person name="Markert S."/>
            <person name="Becher D."/>
            <person name="Schweder T."/>
            <person name="Huttel B."/>
            <person name="Reinhardt R."/>
            <person name="Harder J."/>
        </authorList>
    </citation>
    <scope>NUCLEOTIDE SEQUENCE [LARGE SCALE GENOMIC DNA]</scope>
    <source>
        <strain evidence="5">65Phen</strain>
    </source>
</reference>
<dbReference type="STRING" id="1437824.BN940_17586"/>
<name>W8X1X6_CASD6</name>
<dbReference type="HOGENOM" id="CLU_066193_1_0_4"/>
<dbReference type="EMBL" id="HG916765">
    <property type="protein sequence ID" value="CDM25949.1"/>
    <property type="molecule type" value="Genomic_DNA"/>
</dbReference>
<keyword evidence="1" id="KW-0805">Transcription regulation</keyword>
<evidence type="ECO:0000313" key="6">
    <source>
        <dbReference type="Proteomes" id="UP000019805"/>
    </source>
</evidence>
<evidence type="ECO:0000259" key="4">
    <source>
        <dbReference type="PROSITE" id="PS01124"/>
    </source>
</evidence>
<dbReference type="SUPFAM" id="SSF46689">
    <property type="entry name" value="Homeodomain-like"/>
    <property type="match status" value="1"/>
</dbReference>